<dbReference type="Proteomes" id="UP001489719">
    <property type="component" value="Unassembled WGS sequence"/>
</dbReference>
<sequence>MHDFRGSTVEDLNLPPAFSITPETPLEHALELSFERSYSYLPVISSRTRSLLGYLSAEQLQKTFSSPSPPRSTDDSQKGGLASATVRSFMHRFPKKQPFQKITPDTPLEELEEFFETGHDFAVITDGDRRFVLAVAVPEDLQNFVKRRPSISLGNV</sequence>
<keyword evidence="2" id="KW-1185">Reference proteome</keyword>
<name>A0ACC3TWS0_9ASCO</name>
<evidence type="ECO:0000313" key="2">
    <source>
        <dbReference type="Proteomes" id="UP001489719"/>
    </source>
</evidence>
<dbReference type="EMBL" id="MU970039">
    <property type="protein sequence ID" value="KAK9325644.1"/>
    <property type="molecule type" value="Genomic_DNA"/>
</dbReference>
<evidence type="ECO:0000313" key="1">
    <source>
        <dbReference type="EMBL" id="KAK9325644.1"/>
    </source>
</evidence>
<protein>
    <submittedName>
        <fullName evidence="1">Uncharacterized protein</fullName>
    </submittedName>
</protein>
<reference evidence="2" key="1">
    <citation type="journal article" date="2024" name="Front. Bioeng. Biotechnol.">
        <title>Genome-scale model development and genomic sequencing of the oleaginous clade Lipomyces.</title>
        <authorList>
            <person name="Czajka J.J."/>
            <person name="Han Y."/>
            <person name="Kim J."/>
            <person name="Mondo S.J."/>
            <person name="Hofstad B.A."/>
            <person name="Robles A."/>
            <person name="Haridas S."/>
            <person name="Riley R."/>
            <person name="LaButti K."/>
            <person name="Pangilinan J."/>
            <person name="Andreopoulos W."/>
            <person name="Lipzen A."/>
            <person name="Yan J."/>
            <person name="Wang M."/>
            <person name="Ng V."/>
            <person name="Grigoriev I.V."/>
            <person name="Spatafora J.W."/>
            <person name="Magnuson J.K."/>
            <person name="Baker S.E."/>
            <person name="Pomraning K.R."/>
        </authorList>
    </citation>
    <scope>NUCLEOTIDE SEQUENCE [LARGE SCALE GENOMIC DNA]</scope>
    <source>
        <strain evidence="2">CBS 10300</strain>
    </source>
</reference>
<organism evidence="1 2">
    <name type="scientific">Lipomyces orientalis</name>
    <dbReference type="NCBI Taxonomy" id="1233043"/>
    <lineage>
        <taxon>Eukaryota</taxon>
        <taxon>Fungi</taxon>
        <taxon>Dikarya</taxon>
        <taxon>Ascomycota</taxon>
        <taxon>Saccharomycotina</taxon>
        <taxon>Lipomycetes</taxon>
        <taxon>Lipomycetales</taxon>
        <taxon>Lipomycetaceae</taxon>
        <taxon>Lipomyces</taxon>
    </lineage>
</organism>
<gene>
    <name evidence="1" type="ORF">V1517DRAFT_313942</name>
</gene>
<comment type="caution">
    <text evidence="1">The sequence shown here is derived from an EMBL/GenBank/DDBJ whole genome shotgun (WGS) entry which is preliminary data.</text>
</comment>
<accession>A0ACC3TWS0</accession>
<proteinExistence type="predicted"/>